<evidence type="ECO:0000313" key="2">
    <source>
        <dbReference type="EMBL" id="RWA04920.1"/>
    </source>
</evidence>
<feature type="compositionally biased region" description="Low complexity" evidence="1">
    <location>
        <begin position="295"/>
        <end position="315"/>
    </location>
</feature>
<gene>
    <name evidence="2" type="ORF">EKO27_g10192</name>
</gene>
<name>A0A439CRZ8_9PEZI</name>
<dbReference type="EMBL" id="RYZI01000501">
    <property type="protein sequence ID" value="RWA04920.1"/>
    <property type="molecule type" value="Genomic_DNA"/>
</dbReference>
<dbReference type="Proteomes" id="UP000286045">
    <property type="component" value="Unassembled WGS sequence"/>
</dbReference>
<dbReference type="AlphaFoldDB" id="A0A439CRZ8"/>
<protein>
    <submittedName>
        <fullName evidence="2">Uncharacterized protein</fullName>
    </submittedName>
</protein>
<organism evidence="2 3">
    <name type="scientific">Xylaria grammica</name>
    <dbReference type="NCBI Taxonomy" id="363999"/>
    <lineage>
        <taxon>Eukaryota</taxon>
        <taxon>Fungi</taxon>
        <taxon>Dikarya</taxon>
        <taxon>Ascomycota</taxon>
        <taxon>Pezizomycotina</taxon>
        <taxon>Sordariomycetes</taxon>
        <taxon>Xylariomycetidae</taxon>
        <taxon>Xylariales</taxon>
        <taxon>Xylariaceae</taxon>
        <taxon>Xylaria</taxon>
    </lineage>
</organism>
<reference evidence="2 3" key="1">
    <citation type="submission" date="2018-12" db="EMBL/GenBank/DDBJ databases">
        <title>Draft genome sequence of Xylaria grammica IHI A82.</title>
        <authorList>
            <person name="Buettner E."/>
            <person name="Kellner H."/>
        </authorList>
    </citation>
    <scope>NUCLEOTIDE SEQUENCE [LARGE SCALE GENOMIC DNA]</scope>
    <source>
        <strain evidence="2 3">IHI A82</strain>
    </source>
</reference>
<evidence type="ECO:0000256" key="1">
    <source>
        <dbReference type="SAM" id="MobiDB-lite"/>
    </source>
</evidence>
<feature type="compositionally biased region" description="Acidic residues" evidence="1">
    <location>
        <begin position="1"/>
        <end position="10"/>
    </location>
</feature>
<feature type="compositionally biased region" description="Basic and acidic residues" evidence="1">
    <location>
        <begin position="389"/>
        <end position="401"/>
    </location>
</feature>
<feature type="region of interest" description="Disordered" evidence="1">
    <location>
        <begin position="378"/>
        <end position="401"/>
    </location>
</feature>
<keyword evidence="3" id="KW-1185">Reference proteome</keyword>
<evidence type="ECO:0000313" key="3">
    <source>
        <dbReference type="Proteomes" id="UP000286045"/>
    </source>
</evidence>
<comment type="caution">
    <text evidence="2">The sequence shown here is derived from an EMBL/GenBank/DDBJ whole genome shotgun (WGS) entry which is preliminary data.</text>
</comment>
<accession>A0A439CRZ8</accession>
<feature type="region of interest" description="Disordered" evidence="1">
    <location>
        <begin position="1"/>
        <end position="95"/>
    </location>
</feature>
<feature type="region of interest" description="Disordered" evidence="1">
    <location>
        <begin position="289"/>
        <end position="366"/>
    </location>
</feature>
<proteinExistence type="predicted"/>
<sequence>MSSTEPDEAAQENSLNRPSPPLSREPLPQAIPVIELPTMDPSTPEQEAHDEATPADTQLELRLQPQPVIDVSVTGPTTPERRSGRDVPTQGSTTPNFQTVVNITITTPATHEEQKSPGAAALFGPNNEYSSKATRTILWDQIIKLVCQKVKPILQEKTLRAALVLGSRQHYNMHFDPTIYEIRGELCPPVPGATLRDMVDEVARVMVEGWEDKCRPAISQYDREMKRSLVAEAVHDIDTAKEKIVAAVETQLGRRLLHIFGVARPDTSNPATPTANALVGLLRDFHVSPSPRHLAPSASPTRPTTPRTPRVAPTPRRAPHGGPTNFVCRSPARGRNRRETPCGTPGRPLDRIAGMPTTTPEHSRTPVTYEFSGKMGRHDVFTPITHPRPPPEFKLKREDDK</sequence>